<dbReference type="InterPro" id="IPR017178">
    <property type="entry name" value="IspG_atypical"/>
</dbReference>
<feature type="binding site" evidence="8">
    <location>
        <position position="608"/>
    </location>
    <ligand>
        <name>[4Fe-4S] cluster</name>
        <dbReference type="ChEBI" id="CHEBI:49883"/>
    </ligand>
</feature>
<evidence type="ECO:0000256" key="8">
    <source>
        <dbReference type="HAMAP-Rule" id="MF_00159"/>
    </source>
</evidence>
<evidence type="ECO:0000313" key="12">
    <source>
        <dbReference type="Proteomes" id="UP000019141"/>
    </source>
</evidence>
<dbReference type="NCBIfam" id="TIGR00612">
    <property type="entry name" value="ispG_gcpE"/>
    <property type="match status" value="1"/>
</dbReference>
<feature type="binding site" evidence="8">
    <location>
        <position position="605"/>
    </location>
    <ligand>
        <name>[4Fe-4S] cluster</name>
        <dbReference type="ChEBI" id="CHEBI:49883"/>
    </ligand>
</feature>
<sequence length="698" mass="76342">MITLPAYCPDTFAYHRRKTREVKVGDVGIGGDNPIRIQSMTISDTMDTAATVAETIELVEAGCEIVRITAPSLNEAENLRHIKAELKRQGVNVPIIADIHFTPNAALLAAEYVEKVRINPGNYADKKKFAEREYTDSEYEAELERIEARFKPLVLKVKQCGVAMRIGTNHGSLSDRIMNRFGDTPQGMVESALEFLRICRRYDYHDIILSMKASNPLVMIQAYRLLATRMDDEGMDYPFHLGVTEAGDGEEGRIKSAVGIGSLLEDGIGDTIRVSLTEDAVHEIPAAQTIASPYNTRLAAPRTTVAVPVQLSTSPTPSPQEARNPYGYMRRTSDEMQIGDLLLGGTQPVRVELATTVPLQDVDRTMAEIQDLTVPANANDPVCEMVRLRADNAEDLAALDLLTTRLQAAEQTVPLALHIPASLLQTAATVPAMAKLITVPDAALAETAWREQARHVLNIAAQQGTAVEWALSFETIPNDIRADYGETFEALARTADRLIACKPSSEPSVMLSITTEMPVQAYRYVAAWLHAQGVTVPLHLTTPSLSGHNDTLFQSAIGLGTLLSDGIGDSILIDSDCPARTKISFCYNILQAARLRMSKTEFISCPSCGRTLFNLQTTTERIKSQMSHLKETKIAIMGCIVNGPGEMADADFGYVGSGPGKISLYVGKDCVERNIPDTHADERLIQLIKDHGKWVDPA</sequence>
<dbReference type="GO" id="GO:0051539">
    <property type="term" value="F:4 iron, 4 sulfur cluster binding"/>
    <property type="evidence" value="ECO:0007669"/>
    <property type="project" value="UniProtKB-UniRule"/>
</dbReference>
<keyword evidence="4 8" id="KW-0408">Iron</keyword>
<dbReference type="UniPathway" id="UPA00056">
    <property type="reaction ID" value="UER00096"/>
</dbReference>
<keyword evidence="3 8" id="KW-0560">Oxidoreductase</keyword>
<dbReference type="FunFam" id="3.20.20.20:FF:000005">
    <property type="entry name" value="4-hydroxy-3-methylbut-2-en-1-yl diphosphate synthase (flavodoxin)"/>
    <property type="match status" value="1"/>
</dbReference>
<evidence type="ECO:0000256" key="1">
    <source>
        <dbReference type="ARBA" id="ARBA00022485"/>
    </source>
</evidence>
<evidence type="ECO:0000259" key="10">
    <source>
        <dbReference type="Pfam" id="PF26540"/>
    </source>
</evidence>
<reference evidence="11 12" key="1">
    <citation type="journal article" date="2014" name="Nature">
        <title>An environmental bacterial taxon with a large and distinct metabolic repertoire.</title>
        <authorList>
            <person name="Wilson M.C."/>
            <person name="Mori T."/>
            <person name="Ruckert C."/>
            <person name="Uria A.R."/>
            <person name="Helf M.J."/>
            <person name="Takada K."/>
            <person name="Gernert C."/>
            <person name="Steffens U.A."/>
            <person name="Heycke N."/>
            <person name="Schmitt S."/>
            <person name="Rinke C."/>
            <person name="Helfrich E.J."/>
            <person name="Brachmann A.O."/>
            <person name="Gurgui C."/>
            <person name="Wakimoto T."/>
            <person name="Kracht M."/>
            <person name="Crusemann M."/>
            <person name="Hentschel U."/>
            <person name="Abe I."/>
            <person name="Matsunaga S."/>
            <person name="Kalinowski J."/>
            <person name="Takeyama H."/>
            <person name="Piel J."/>
        </authorList>
    </citation>
    <scope>NUCLEOTIDE SEQUENCE [LARGE SCALE GENOMIC DNA]</scope>
    <source>
        <strain evidence="12">TSY1</strain>
    </source>
</reference>
<dbReference type="PANTHER" id="PTHR30454:SF0">
    <property type="entry name" value="4-HYDROXY-3-METHYLBUT-2-EN-1-YL DIPHOSPHATE SYNTHASE (FERREDOXIN), CHLOROPLASTIC"/>
    <property type="match status" value="1"/>
</dbReference>
<accession>W4LW52</accession>
<dbReference type="AlphaFoldDB" id="W4LW52"/>
<keyword evidence="6 8" id="KW-0414">Isoprene biosynthesis</keyword>
<feature type="domain" description="IspG C-terminal" evidence="10">
    <location>
        <begin position="601"/>
        <end position="689"/>
    </location>
</feature>
<evidence type="ECO:0000256" key="3">
    <source>
        <dbReference type="ARBA" id="ARBA00023002"/>
    </source>
</evidence>
<evidence type="ECO:0000313" key="11">
    <source>
        <dbReference type="EMBL" id="ETX02314.1"/>
    </source>
</evidence>
<evidence type="ECO:0000256" key="2">
    <source>
        <dbReference type="ARBA" id="ARBA00022723"/>
    </source>
</evidence>
<dbReference type="InterPro" id="IPR058578">
    <property type="entry name" value="IspG_TIM"/>
</dbReference>
<evidence type="ECO:0000259" key="9">
    <source>
        <dbReference type="Pfam" id="PF04551"/>
    </source>
</evidence>
<dbReference type="InterPro" id="IPR058579">
    <property type="entry name" value="IspG_C"/>
</dbReference>
<dbReference type="PATRIC" id="fig|1429438.4.peg.958"/>
<evidence type="ECO:0000256" key="7">
    <source>
        <dbReference type="ARBA" id="ARBA00051119"/>
    </source>
</evidence>
<keyword evidence="5 8" id="KW-0411">Iron-sulfur</keyword>
<dbReference type="EC" id="1.17.7.3" evidence="8"/>
<feature type="binding site" evidence="8">
    <location>
        <position position="646"/>
    </location>
    <ligand>
        <name>[4Fe-4S] cluster</name>
        <dbReference type="ChEBI" id="CHEBI:49883"/>
    </ligand>
</feature>
<comment type="pathway">
    <text evidence="8">Isoprenoid biosynthesis; isopentenyl diphosphate biosynthesis via DXP pathway; isopentenyl diphosphate from 1-deoxy-D-xylulose 5-phosphate: step 5/6.</text>
</comment>
<comment type="caution">
    <text evidence="11">The sequence shown here is derived from an EMBL/GenBank/DDBJ whole genome shotgun (WGS) entry which is preliminary data.</text>
</comment>
<comment type="cofactor">
    <cofactor evidence="8">
        <name>[4Fe-4S] cluster</name>
        <dbReference type="ChEBI" id="CHEBI:49883"/>
    </cofactor>
    <text evidence="8">Binds 1 [4Fe-4S] cluster.</text>
</comment>
<dbReference type="SUPFAM" id="SSF56014">
    <property type="entry name" value="Nitrite and sulphite reductase 4Fe-4S domain-like"/>
    <property type="match status" value="1"/>
</dbReference>
<comment type="function">
    <text evidence="8">Converts 2C-methyl-D-erythritol 2,4-cyclodiphosphate (ME-2,4cPP) into 1-hydroxy-2-methyl-2-(E)-butenyl 4-diphosphate.</text>
</comment>
<dbReference type="GO" id="GO:0005506">
    <property type="term" value="F:iron ion binding"/>
    <property type="evidence" value="ECO:0007669"/>
    <property type="project" value="InterPro"/>
</dbReference>
<evidence type="ECO:0000256" key="5">
    <source>
        <dbReference type="ARBA" id="ARBA00023014"/>
    </source>
</evidence>
<comment type="catalytic activity">
    <reaction evidence="7">
        <text>(2E)-4-hydroxy-3-methylbut-2-enyl diphosphate + 2 oxidized [2Fe-2S]-[ferredoxin] + H2O = 2-C-methyl-D-erythritol 2,4-cyclic diphosphate + 2 reduced [2Fe-2S]-[ferredoxin] + H(+)</text>
        <dbReference type="Rhea" id="RHEA:26119"/>
        <dbReference type="Rhea" id="RHEA-COMP:10000"/>
        <dbReference type="Rhea" id="RHEA-COMP:10001"/>
        <dbReference type="ChEBI" id="CHEBI:15377"/>
        <dbReference type="ChEBI" id="CHEBI:15378"/>
        <dbReference type="ChEBI" id="CHEBI:33737"/>
        <dbReference type="ChEBI" id="CHEBI:33738"/>
        <dbReference type="ChEBI" id="CHEBI:58483"/>
        <dbReference type="ChEBI" id="CHEBI:128753"/>
        <dbReference type="EC" id="1.17.7.1"/>
    </reaction>
</comment>
<dbReference type="HAMAP" id="MF_00159">
    <property type="entry name" value="IspG"/>
    <property type="match status" value="1"/>
</dbReference>
<dbReference type="Gene3D" id="3.20.20.20">
    <property type="entry name" value="Dihydropteroate synthase-like"/>
    <property type="match status" value="2"/>
</dbReference>
<dbReference type="PANTHER" id="PTHR30454">
    <property type="entry name" value="4-HYDROXY-3-METHYLBUT-2-EN-1-YL DIPHOSPHATE SYNTHASE"/>
    <property type="match status" value="1"/>
</dbReference>
<organism evidence="11 12">
    <name type="scientific">Entotheonella factor</name>
    <dbReference type="NCBI Taxonomy" id="1429438"/>
    <lineage>
        <taxon>Bacteria</taxon>
        <taxon>Pseudomonadati</taxon>
        <taxon>Nitrospinota/Tectimicrobiota group</taxon>
        <taxon>Candidatus Tectimicrobiota</taxon>
        <taxon>Candidatus Entotheonellia</taxon>
        <taxon>Candidatus Entotheonellales</taxon>
        <taxon>Candidatus Entotheonellaceae</taxon>
        <taxon>Candidatus Entotheonella</taxon>
    </lineage>
</organism>
<comment type="similarity">
    <text evidence="8">Belongs to the IspG family.</text>
</comment>
<evidence type="ECO:0000256" key="4">
    <source>
        <dbReference type="ARBA" id="ARBA00023004"/>
    </source>
</evidence>
<evidence type="ECO:0000256" key="6">
    <source>
        <dbReference type="ARBA" id="ARBA00023229"/>
    </source>
</evidence>
<dbReference type="Pfam" id="PF26540">
    <property type="entry name" value="GcpE_C"/>
    <property type="match status" value="1"/>
</dbReference>
<comment type="catalytic activity">
    <reaction evidence="8">
        <text>(2E)-4-hydroxy-3-methylbut-2-enyl diphosphate + oxidized [flavodoxin] + H2O + 2 H(+) = 2-C-methyl-D-erythritol 2,4-cyclic diphosphate + reduced [flavodoxin]</text>
        <dbReference type="Rhea" id="RHEA:43604"/>
        <dbReference type="Rhea" id="RHEA-COMP:10622"/>
        <dbReference type="Rhea" id="RHEA-COMP:10623"/>
        <dbReference type="ChEBI" id="CHEBI:15377"/>
        <dbReference type="ChEBI" id="CHEBI:15378"/>
        <dbReference type="ChEBI" id="CHEBI:57618"/>
        <dbReference type="ChEBI" id="CHEBI:58210"/>
        <dbReference type="ChEBI" id="CHEBI:58483"/>
        <dbReference type="ChEBI" id="CHEBI:128753"/>
        <dbReference type="EC" id="1.17.7.3"/>
    </reaction>
</comment>
<dbReference type="GO" id="GO:0046429">
    <property type="term" value="F:4-hydroxy-3-methylbut-2-en-1-yl diphosphate synthase activity (ferredoxin)"/>
    <property type="evidence" value="ECO:0007669"/>
    <property type="project" value="UniProtKB-UniRule"/>
</dbReference>
<name>W4LW52_ENTF1</name>
<keyword evidence="1 8" id="KW-0004">4Fe-4S</keyword>
<feature type="domain" description="IspG TIM-barrel" evidence="9">
    <location>
        <begin position="19"/>
        <end position="287"/>
    </location>
</feature>
<keyword evidence="2 8" id="KW-0479">Metal-binding</keyword>
<dbReference type="InterPro" id="IPR004588">
    <property type="entry name" value="IspG_bac-typ"/>
</dbReference>
<keyword evidence="12" id="KW-1185">Reference proteome</keyword>
<gene>
    <name evidence="8" type="primary">ispG</name>
    <name evidence="11" type="ORF">ETSY1_04030</name>
</gene>
<dbReference type="GO" id="GO:0016114">
    <property type="term" value="P:terpenoid biosynthetic process"/>
    <property type="evidence" value="ECO:0007669"/>
    <property type="project" value="InterPro"/>
</dbReference>
<dbReference type="InterPro" id="IPR045854">
    <property type="entry name" value="NO2/SO3_Rdtase_4Fe4S_sf"/>
</dbReference>
<dbReference type="InterPro" id="IPR011005">
    <property type="entry name" value="Dihydropteroate_synth-like_sf"/>
</dbReference>
<dbReference type="GO" id="GO:0141197">
    <property type="term" value="F:4-hydroxy-3-methylbut-2-enyl-diphosphate synthase activity (flavodoxin)"/>
    <property type="evidence" value="ECO:0007669"/>
    <property type="project" value="UniProtKB-EC"/>
</dbReference>
<dbReference type="HOGENOM" id="CLU_012689_0_0_7"/>
<dbReference type="PIRSF" id="PIRSF037336">
    <property type="entry name" value="IspG_like"/>
    <property type="match status" value="1"/>
</dbReference>
<dbReference type="GO" id="GO:0019288">
    <property type="term" value="P:isopentenyl diphosphate biosynthetic process, methylerythritol 4-phosphate pathway"/>
    <property type="evidence" value="ECO:0007669"/>
    <property type="project" value="UniProtKB-UniRule"/>
</dbReference>
<proteinExistence type="inferred from homology"/>
<dbReference type="Gene3D" id="3.30.413.10">
    <property type="entry name" value="Sulfite Reductase Hemoprotein, domain 1"/>
    <property type="match status" value="1"/>
</dbReference>
<feature type="domain" description="IspG TIM-barrel" evidence="9">
    <location>
        <begin position="335"/>
        <end position="573"/>
    </location>
</feature>
<protein>
    <recommendedName>
        <fullName evidence="8">4-hydroxy-3-methylbut-2-en-1-yl diphosphate synthase (flavodoxin)</fullName>
        <ecNumber evidence="8">1.17.7.3</ecNumber>
    </recommendedName>
    <alternativeName>
        <fullName evidence="8">1-hydroxy-2-methyl-2-(E)-butenyl 4-diphosphate synthase</fullName>
    </alternativeName>
</protein>
<dbReference type="Pfam" id="PF04551">
    <property type="entry name" value="GcpE"/>
    <property type="match status" value="2"/>
</dbReference>
<dbReference type="Proteomes" id="UP000019141">
    <property type="component" value="Unassembled WGS sequence"/>
</dbReference>
<dbReference type="FunFam" id="3.30.413.10:FF:000006">
    <property type="entry name" value="4-hydroxy-3-methylbut-2-en-1-yl diphosphate synthase (flavodoxin)"/>
    <property type="match status" value="1"/>
</dbReference>
<feature type="binding site" evidence="8">
    <location>
        <position position="639"/>
    </location>
    <ligand>
        <name>[4Fe-4S] cluster</name>
        <dbReference type="ChEBI" id="CHEBI:49883"/>
    </ligand>
</feature>
<dbReference type="EMBL" id="AZHW01000155">
    <property type="protein sequence ID" value="ETX02314.1"/>
    <property type="molecule type" value="Genomic_DNA"/>
</dbReference>